<dbReference type="PROSITE" id="PS51257">
    <property type="entry name" value="PROKAR_LIPOPROTEIN"/>
    <property type="match status" value="1"/>
</dbReference>
<evidence type="ECO:0000256" key="1">
    <source>
        <dbReference type="SAM" id="MobiDB-lite"/>
    </source>
</evidence>
<proteinExistence type="predicted"/>
<keyword evidence="3" id="KW-1185">Reference proteome</keyword>
<organism evidence="2 3">
    <name type="scientific">Lentzea aerocolonigenes</name>
    <name type="common">Lechevalieria aerocolonigenes</name>
    <name type="synonym">Saccharothrix aerocolonigenes</name>
    <dbReference type="NCBI Taxonomy" id="68170"/>
    <lineage>
        <taxon>Bacteria</taxon>
        <taxon>Bacillati</taxon>
        <taxon>Actinomycetota</taxon>
        <taxon>Actinomycetes</taxon>
        <taxon>Pseudonocardiales</taxon>
        <taxon>Pseudonocardiaceae</taxon>
        <taxon>Lentzea</taxon>
    </lineage>
</organism>
<feature type="region of interest" description="Disordered" evidence="1">
    <location>
        <begin position="114"/>
        <end position="150"/>
    </location>
</feature>
<evidence type="ECO:0000313" key="2">
    <source>
        <dbReference type="EMBL" id="KJK51679.1"/>
    </source>
</evidence>
<name>A0A0F0H7I2_LENAE</name>
<dbReference type="AlphaFoldDB" id="A0A0F0H7I2"/>
<accession>A0A0F0H7I2</accession>
<dbReference type="Proteomes" id="UP000033393">
    <property type="component" value="Unassembled WGS sequence"/>
</dbReference>
<dbReference type="RefSeq" id="WP_045310362.1">
    <property type="nucleotide sequence ID" value="NZ_JYJG01000029.1"/>
</dbReference>
<reference evidence="2 3" key="1">
    <citation type="submission" date="2015-02" db="EMBL/GenBank/DDBJ databases">
        <authorList>
            <person name="Ju K.-S."/>
            <person name="Doroghazi J.R."/>
            <person name="Metcalf W."/>
        </authorList>
    </citation>
    <scope>NUCLEOTIDE SEQUENCE [LARGE SCALE GENOMIC DNA]</scope>
    <source>
        <strain evidence="2 3">NRRL B-16140</strain>
    </source>
</reference>
<sequence length="150" mass="15995">MSNALRSVVLAVLLVVVGLLAGCNVTDQYYEGVDSFGKQTVADWKAMPEVVDATYEYRHGLDQGQLMYLDVTIRGDVDKDTVIGQLQEVARKNFWQKTSSTDVKVNLAVHAEGSGLGGGSATPGPVIYQGGLGQGSGSPEEEYGPRATTR</sequence>
<evidence type="ECO:0000313" key="3">
    <source>
        <dbReference type="Proteomes" id="UP000033393"/>
    </source>
</evidence>
<comment type="caution">
    <text evidence="2">The sequence shown here is derived from an EMBL/GenBank/DDBJ whole genome shotgun (WGS) entry which is preliminary data.</text>
</comment>
<evidence type="ECO:0008006" key="4">
    <source>
        <dbReference type="Google" id="ProtNLM"/>
    </source>
</evidence>
<gene>
    <name evidence="2" type="ORF">UK23_06055</name>
</gene>
<dbReference type="EMBL" id="JYJG01000029">
    <property type="protein sequence ID" value="KJK51679.1"/>
    <property type="molecule type" value="Genomic_DNA"/>
</dbReference>
<dbReference type="PATRIC" id="fig|68170.10.peg.6780"/>
<dbReference type="OrthoDB" id="3694289at2"/>
<protein>
    <recommendedName>
        <fullName evidence="4">Lipoprotein</fullName>
    </recommendedName>
</protein>